<name>A0A1B6LBQ0_9HEMI</name>
<feature type="compositionally biased region" description="Basic residues" evidence="1">
    <location>
        <begin position="129"/>
        <end position="140"/>
    </location>
</feature>
<evidence type="ECO:0000313" key="2">
    <source>
        <dbReference type="EMBL" id="JAT21106.1"/>
    </source>
</evidence>
<proteinExistence type="predicted"/>
<sequence>RGGRGRGRLDIAELEQTVENFKLDMSLKQVSPPVRTELTFADDNLRIQRVVEASPPNLPTAYPNEFKPDQSRSIEFVGDTVKISISNSNLAQSTPKGQRQVGEPRGRFRSRTSYSSQSDEESPRDRNQRGGRRQRIHRFQKGQPKNSSDPKVSTDTEGSPEVLQELPAQNKPPLPPFRSEPKAAHSTEGEESWEDVTTSGAESMGEELSSPQSDSRVALPDSITISNMIQTEPIVAELFGTCHKSSEQLLEMDPHYSFDQYLDQLGIDVPVVPDNVASKSNLGIMRLDDQDLLGELQISTEDSGEGISLDISSTISQIEKSFEGLDLENEGALQSLDESLKNDVQPILSSSVGTTSSIVEKESRTEIKTEIDDIIEKSSEGNQPAKDIDMLEITSVCSEKDKQTLEIPSQEIDKKVDDNVLPGVEQEPSKALGLSQKDGSSDDKPAEVLTEVSNESNQLTEGTENILHTI</sequence>
<feature type="region of interest" description="Disordered" evidence="1">
    <location>
        <begin position="415"/>
        <end position="470"/>
    </location>
</feature>
<feature type="compositionally biased region" description="Polar residues" evidence="1">
    <location>
        <begin position="87"/>
        <end position="97"/>
    </location>
</feature>
<gene>
    <name evidence="2" type="ORF">g.47134</name>
</gene>
<dbReference type="EMBL" id="GEBQ01018871">
    <property type="protein sequence ID" value="JAT21106.1"/>
    <property type="molecule type" value="Transcribed_RNA"/>
</dbReference>
<organism evidence="2">
    <name type="scientific">Graphocephala atropunctata</name>
    <dbReference type="NCBI Taxonomy" id="36148"/>
    <lineage>
        <taxon>Eukaryota</taxon>
        <taxon>Metazoa</taxon>
        <taxon>Ecdysozoa</taxon>
        <taxon>Arthropoda</taxon>
        <taxon>Hexapoda</taxon>
        <taxon>Insecta</taxon>
        <taxon>Pterygota</taxon>
        <taxon>Neoptera</taxon>
        <taxon>Paraneoptera</taxon>
        <taxon>Hemiptera</taxon>
        <taxon>Auchenorrhyncha</taxon>
        <taxon>Membracoidea</taxon>
        <taxon>Cicadellidae</taxon>
        <taxon>Cicadellinae</taxon>
        <taxon>Cicadellini</taxon>
        <taxon>Graphocephala</taxon>
    </lineage>
</organism>
<protein>
    <submittedName>
        <fullName evidence="2">Uncharacterized protein</fullName>
    </submittedName>
</protein>
<feature type="compositionally biased region" description="Polar residues" evidence="1">
    <location>
        <begin position="143"/>
        <end position="157"/>
    </location>
</feature>
<accession>A0A1B6LBQ0</accession>
<evidence type="ECO:0000256" key="1">
    <source>
        <dbReference type="SAM" id="MobiDB-lite"/>
    </source>
</evidence>
<feature type="non-terminal residue" evidence="2">
    <location>
        <position position="1"/>
    </location>
</feature>
<reference evidence="2" key="1">
    <citation type="submission" date="2015-11" db="EMBL/GenBank/DDBJ databases">
        <title>De novo transcriptome assembly of four potential Pierce s Disease insect vectors from Arizona vineyards.</title>
        <authorList>
            <person name="Tassone E.E."/>
        </authorList>
    </citation>
    <scope>NUCLEOTIDE SEQUENCE</scope>
</reference>
<feature type="compositionally biased region" description="Polar residues" evidence="1">
    <location>
        <begin position="451"/>
        <end position="470"/>
    </location>
</feature>
<dbReference type="AlphaFoldDB" id="A0A1B6LBQ0"/>
<feature type="region of interest" description="Disordered" evidence="1">
    <location>
        <begin position="87"/>
        <end position="217"/>
    </location>
</feature>
<feature type="compositionally biased region" description="Basic and acidic residues" evidence="1">
    <location>
        <begin position="179"/>
        <end position="188"/>
    </location>
</feature>